<dbReference type="Pfam" id="PF04138">
    <property type="entry name" value="GtrA_DPMS_TM"/>
    <property type="match status" value="1"/>
</dbReference>
<dbReference type="PANTHER" id="PTHR38459:SF5">
    <property type="entry name" value="CELL WALL TEICHOIC ACID GLYCOSYLATION PROTEIN GTCA"/>
    <property type="match status" value="1"/>
</dbReference>
<dbReference type="EMBL" id="CZAU01000001">
    <property type="protein sequence ID" value="CUO90160.1"/>
    <property type="molecule type" value="Genomic_DNA"/>
</dbReference>
<comment type="subcellular location">
    <subcellularLocation>
        <location evidence="1">Membrane</location>
        <topology evidence="1">Multi-pass membrane protein</topology>
    </subcellularLocation>
</comment>
<comment type="similarity">
    <text evidence="2">Belongs to the GtrA family.</text>
</comment>
<proteinExistence type="inferred from homology"/>
<evidence type="ECO:0000256" key="2">
    <source>
        <dbReference type="ARBA" id="ARBA00009399"/>
    </source>
</evidence>
<dbReference type="AlphaFoldDB" id="A0A174IZ77"/>
<dbReference type="GeneID" id="92740295"/>
<dbReference type="PANTHER" id="PTHR38459">
    <property type="entry name" value="PROPHAGE BACTOPRENOL-LINKED GLUCOSE TRANSLOCASE HOMOLOG"/>
    <property type="match status" value="1"/>
</dbReference>
<sequence>MLNLIKKLYNDSRIRYLFFGGLTTLVNLGMFALLKGPCGIDYKISNFFSVAIAICFAFVVNKLYVFQSKSESFADTIHEFIKFVLGRLVTMAVEVGGVPFCVEILHQPQMIAKLETQVIVTIVNYFISKFLVFKSQKK</sequence>
<keyword evidence="3 6" id="KW-0812">Transmembrane</keyword>
<reference evidence="9" key="2">
    <citation type="submission" date="2023-08" db="EMBL/GenBank/DDBJ databases">
        <title>Complete Genome Sequences of butyrate producing Anaerostipes hadrus strains BA1 and GIF7 isolated from the terminal ileum of a healthy lean male.</title>
        <authorList>
            <person name="Low A."/>
            <person name="Sheludchenko M."/>
            <person name="Cheng H.E."/>
            <person name="Koh X.Q."/>
            <person name="Lee J."/>
        </authorList>
    </citation>
    <scope>NUCLEOTIDE SEQUENCE</scope>
    <source>
        <strain evidence="9">BA1</strain>
    </source>
</reference>
<evidence type="ECO:0000256" key="3">
    <source>
        <dbReference type="ARBA" id="ARBA00022692"/>
    </source>
</evidence>
<feature type="transmembrane region" description="Helical" evidence="6">
    <location>
        <begin position="46"/>
        <end position="64"/>
    </location>
</feature>
<evidence type="ECO:0000256" key="5">
    <source>
        <dbReference type="ARBA" id="ARBA00023136"/>
    </source>
</evidence>
<dbReference type="RefSeq" id="WP_009204090.1">
    <property type="nucleotide sequence ID" value="NZ_CAXUGA010000062.1"/>
</dbReference>
<gene>
    <name evidence="8" type="ORF">ERS852520_00124</name>
    <name evidence="9" type="ORF">RBI15_02780</name>
</gene>
<keyword evidence="4 6" id="KW-1133">Transmembrane helix</keyword>
<dbReference type="Proteomes" id="UP000095564">
    <property type="component" value="Unassembled WGS sequence"/>
</dbReference>
<evidence type="ECO:0000256" key="1">
    <source>
        <dbReference type="ARBA" id="ARBA00004141"/>
    </source>
</evidence>
<evidence type="ECO:0000313" key="9">
    <source>
        <dbReference type="EMBL" id="WMD17046.1"/>
    </source>
</evidence>
<protein>
    <submittedName>
        <fullName evidence="9">GtrA family protein</fullName>
    </submittedName>
    <submittedName>
        <fullName evidence="8">GtrA-like protein</fullName>
    </submittedName>
</protein>
<dbReference type="InterPro" id="IPR051401">
    <property type="entry name" value="GtrA_CellWall_Glycosyl"/>
</dbReference>
<reference evidence="8 10" key="1">
    <citation type="submission" date="2015-09" db="EMBL/GenBank/DDBJ databases">
        <authorList>
            <consortium name="Pathogen Informatics"/>
        </authorList>
    </citation>
    <scope>NUCLEOTIDE SEQUENCE [LARGE SCALE GENOMIC DNA]</scope>
    <source>
        <strain evidence="8 10">2789STDY5834908</strain>
    </source>
</reference>
<evidence type="ECO:0000256" key="6">
    <source>
        <dbReference type="SAM" id="Phobius"/>
    </source>
</evidence>
<evidence type="ECO:0000259" key="7">
    <source>
        <dbReference type="Pfam" id="PF04138"/>
    </source>
</evidence>
<evidence type="ECO:0000256" key="4">
    <source>
        <dbReference type="ARBA" id="ARBA00022989"/>
    </source>
</evidence>
<evidence type="ECO:0000313" key="10">
    <source>
        <dbReference type="Proteomes" id="UP000095564"/>
    </source>
</evidence>
<evidence type="ECO:0000313" key="8">
    <source>
        <dbReference type="EMBL" id="CUO90160.1"/>
    </source>
</evidence>
<keyword evidence="5 6" id="KW-0472">Membrane</keyword>
<name>A0A174IZ77_ANAHA</name>
<dbReference type="OrthoDB" id="361483at2"/>
<dbReference type="Proteomes" id="UP001243496">
    <property type="component" value="Chromosome"/>
</dbReference>
<dbReference type="EMBL" id="CP132968">
    <property type="protein sequence ID" value="WMD17046.1"/>
    <property type="molecule type" value="Genomic_DNA"/>
</dbReference>
<organism evidence="8 10">
    <name type="scientific">Anaerostipes hadrus</name>
    <dbReference type="NCBI Taxonomy" id="649756"/>
    <lineage>
        <taxon>Bacteria</taxon>
        <taxon>Bacillati</taxon>
        <taxon>Bacillota</taxon>
        <taxon>Clostridia</taxon>
        <taxon>Lachnospirales</taxon>
        <taxon>Lachnospiraceae</taxon>
        <taxon>Anaerostipes</taxon>
    </lineage>
</organism>
<accession>A0A174IZ77</accession>
<dbReference type="GO" id="GO:0005886">
    <property type="term" value="C:plasma membrane"/>
    <property type="evidence" value="ECO:0007669"/>
    <property type="project" value="TreeGrafter"/>
</dbReference>
<dbReference type="InterPro" id="IPR007267">
    <property type="entry name" value="GtrA_DPMS_TM"/>
</dbReference>
<feature type="domain" description="GtrA/DPMS transmembrane" evidence="7">
    <location>
        <begin position="15"/>
        <end position="133"/>
    </location>
</feature>
<feature type="transmembrane region" description="Helical" evidence="6">
    <location>
        <begin position="16"/>
        <end position="34"/>
    </location>
</feature>
<dbReference type="GO" id="GO:0000271">
    <property type="term" value="P:polysaccharide biosynthetic process"/>
    <property type="evidence" value="ECO:0007669"/>
    <property type="project" value="InterPro"/>
</dbReference>